<evidence type="ECO:0000256" key="1">
    <source>
        <dbReference type="SAM" id="SignalP"/>
    </source>
</evidence>
<feature type="chain" id="PRO_5018215415" evidence="1">
    <location>
        <begin position="23"/>
        <end position="75"/>
    </location>
</feature>
<dbReference type="AlphaFoldDB" id="A0A3L5TS88"/>
<dbReference type="Proteomes" id="UP000266721">
    <property type="component" value="Unassembled WGS sequence"/>
</dbReference>
<dbReference type="EMBL" id="KV586782">
    <property type="protein sequence ID" value="OPL32793.1"/>
    <property type="molecule type" value="Genomic_DNA"/>
</dbReference>
<organism evidence="2 3">
    <name type="scientific">Mytilus galloprovincialis</name>
    <name type="common">Mediterranean mussel</name>
    <dbReference type="NCBI Taxonomy" id="29158"/>
    <lineage>
        <taxon>Eukaryota</taxon>
        <taxon>Metazoa</taxon>
        <taxon>Spiralia</taxon>
        <taxon>Lophotrochozoa</taxon>
        <taxon>Mollusca</taxon>
        <taxon>Bivalvia</taxon>
        <taxon>Autobranchia</taxon>
        <taxon>Pteriomorphia</taxon>
        <taxon>Mytilida</taxon>
        <taxon>Mytiloidea</taxon>
        <taxon>Mytilidae</taxon>
        <taxon>Mytilinae</taxon>
        <taxon>Mytilus</taxon>
    </lineage>
</organism>
<evidence type="ECO:0000313" key="3">
    <source>
        <dbReference type="Proteomes" id="UP000266721"/>
    </source>
</evidence>
<sequence>MSSHTVMIVDVVVLTLCLRKDALWHYAMTNAGPTAPLTTERIQPISPDKEIDITAISAENVTEKSLKSKFQTIII</sequence>
<protein>
    <submittedName>
        <fullName evidence="2">Uncharacterized protein</fullName>
    </submittedName>
</protein>
<feature type="signal peptide" evidence="1">
    <location>
        <begin position="1"/>
        <end position="22"/>
    </location>
</feature>
<proteinExistence type="predicted"/>
<comment type="caution">
    <text evidence="2">The sequence shown here is derived from an EMBL/GenBank/DDBJ whole genome shotgun (WGS) entry which is preliminary data.</text>
</comment>
<keyword evidence="3" id="KW-1185">Reference proteome</keyword>
<feature type="non-terminal residue" evidence="2">
    <location>
        <position position="1"/>
    </location>
</feature>
<evidence type="ECO:0000313" key="2">
    <source>
        <dbReference type="EMBL" id="OPL32793.1"/>
    </source>
</evidence>
<reference evidence="2 3" key="1">
    <citation type="journal article" date="2016" name="PLoS ONE">
        <title>A First Insight into the Genome of the Filter-Feeder Mussel Mytilus galloprovincialis.</title>
        <authorList>
            <person name="Murgarella M."/>
            <person name="Puiu D."/>
            <person name="Novoa B."/>
            <person name="Figueras A."/>
            <person name="Posada D."/>
            <person name="Canchaya C."/>
        </authorList>
    </citation>
    <scope>NUCLEOTIDE SEQUENCE [LARGE SCALE GENOMIC DNA]</scope>
    <source>
        <tissue evidence="2">Muscle</tissue>
    </source>
</reference>
<accession>A0A3L5TS88</accession>
<keyword evidence="1" id="KW-0732">Signal</keyword>
<gene>
    <name evidence="2" type="ORF">AM593_01742</name>
</gene>
<name>A0A3L5TS88_MYTGA</name>